<dbReference type="EMBL" id="MCGN01000013">
    <property type="protein sequence ID" value="ORY89941.1"/>
    <property type="molecule type" value="Genomic_DNA"/>
</dbReference>
<protein>
    <submittedName>
        <fullName evidence="1">Uncharacterized protein</fullName>
    </submittedName>
</protein>
<dbReference type="InParanoid" id="A0A1X2GZH7"/>
<evidence type="ECO:0000313" key="2">
    <source>
        <dbReference type="Proteomes" id="UP000242180"/>
    </source>
</evidence>
<gene>
    <name evidence="1" type="ORF">BCR43DRAFT_119214</name>
</gene>
<dbReference type="Proteomes" id="UP000242180">
    <property type="component" value="Unassembled WGS sequence"/>
</dbReference>
<comment type="caution">
    <text evidence="1">The sequence shown here is derived from an EMBL/GenBank/DDBJ whole genome shotgun (WGS) entry which is preliminary data.</text>
</comment>
<dbReference type="AlphaFoldDB" id="A0A1X2GZH7"/>
<name>A0A1X2GZH7_SYNRA</name>
<keyword evidence="2" id="KW-1185">Reference proteome</keyword>
<organism evidence="1 2">
    <name type="scientific">Syncephalastrum racemosum</name>
    <name type="common">Filamentous fungus</name>
    <dbReference type="NCBI Taxonomy" id="13706"/>
    <lineage>
        <taxon>Eukaryota</taxon>
        <taxon>Fungi</taxon>
        <taxon>Fungi incertae sedis</taxon>
        <taxon>Mucoromycota</taxon>
        <taxon>Mucoromycotina</taxon>
        <taxon>Mucoromycetes</taxon>
        <taxon>Mucorales</taxon>
        <taxon>Syncephalastraceae</taxon>
        <taxon>Syncephalastrum</taxon>
    </lineage>
</organism>
<proteinExistence type="predicted"/>
<evidence type="ECO:0000313" key="1">
    <source>
        <dbReference type="EMBL" id="ORY89941.1"/>
    </source>
</evidence>
<reference evidence="1 2" key="1">
    <citation type="submission" date="2016-07" db="EMBL/GenBank/DDBJ databases">
        <title>Pervasive Adenine N6-methylation of Active Genes in Fungi.</title>
        <authorList>
            <consortium name="DOE Joint Genome Institute"/>
            <person name="Mondo S.J."/>
            <person name="Dannebaum R.O."/>
            <person name="Kuo R.C."/>
            <person name="Labutti K."/>
            <person name="Haridas S."/>
            <person name="Kuo A."/>
            <person name="Salamov A."/>
            <person name="Ahrendt S.R."/>
            <person name="Lipzen A."/>
            <person name="Sullivan W."/>
            <person name="Andreopoulos W.B."/>
            <person name="Clum A."/>
            <person name="Lindquist E."/>
            <person name="Daum C."/>
            <person name="Ramamoorthy G.K."/>
            <person name="Gryganskyi A."/>
            <person name="Culley D."/>
            <person name="Magnuson J.K."/>
            <person name="James T.Y."/>
            <person name="O'Malley M.A."/>
            <person name="Stajich J.E."/>
            <person name="Spatafora J.W."/>
            <person name="Visel A."/>
            <person name="Grigoriev I.V."/>
        </authorList>
    </citation>
    <scope>NUCLEOTIDE SEQUENCE [LARGE SCALE GENOMIC DNA]</scope>
    <source>
        <strain evidence="1 2">NRRL 2496</strain>
    </source>
</reference>
<accession>A0A1X2GZH7</accession>
<sequence>MGTWLLTMRDQVLLQEVFLRQEVPFGDEDRRGVAVAHPNNHHNAATRIIFGHITVVVAHRATTGEDADVEGAIVEAEVVMLVVLVVLVVVPFSHDNDESERVKGSFICI</sequence>